<evidence type="ECO:0000256" key="1">
    <source>
        <dbReference type="SAM" id="SignalP"/>
    </source>
</evidence>
<dbReference type="RefSeq" id="WP_089902696.1">
    <property type="nucleotide sequence ID" value="NZ_FOCI01000011.1"/>
</dbReference>
<keyword evidence="1" id="KW-0732">Signal</keyword>
<evidence type="ECO:0008006" key="4">
    <source>
        <dbReference type="Google" id="ProtNLM"/>
    </source>
</evidence>
<proteinExistence type="predicted"/>
<dbReference type="STRING" id="245187.SAMN04488003_111110"/>
<evidence type="ECO:0000313" key="3">
    <source>
        <dbReference type="Proteomes" id="UP000199585"/>
    </source>
</evidence>
<dbReference type="OrthoDB" id="7659053at2"/>
<name>A0A1H8EVK9_9RHOB</name>
<dbReference type="AlphaFoldDB" id="A0A1H8EVK9"/>
<feature type="chain" id="PRO_5011514168" description="Arginine transporter" evidence="1">
    <location>
        <begin position="20"/>
        <end position="100"/>
    </location>
</feature>
<dbReference type="Proteomes" id="UP000199585">
    <property type="component" value="Unassembled WGS sequence"/>
</dbReference>
<protein>
    <recommendedName>
        <fullName evidence="4">Arginine transporter</fullName>
    </recommendedName>
</protein>
<evidence type="ECO:0000313" key="2">
    <source>
        <dbReference type="EMBL" id="SEN23174.1"/>
    </source>
</evidence>
<dbReference type="EMBL" id="FOCI01000011">
    <property type="protein sequence ID" value="SEN23174.1"/>
    <property type="molecule type" value="Genomic_DNA"/>
</dbReference>
<organism evidence="2 3">
    <name type="scientific">Loktanella fryxellensis</name>
    <dbReference type="NCBI Taxonomy" id="245187"/>
    <lineage>
        <taxon>Bacteria</taxon>
        <taxon>Pseudomonadati</taxon>
        <taxon>Pseudomonadota</taxon>
        <taxon>Alphaproteobacteria</taxon>
        <taxon>Rhodobacterales</taxon>
        <taxon>Roseobacteraceae</taxon>
        <taxon>Loktanella</taxon>
    </lineage>
</organism>
<keyword evidence="3" id="KW-1185">Reference proteome</keyword>
<accession>A0A1H8EVK9</accession>
<reference evidence="2 3" key="1">
    <citation type="submission" date="2016-10" db="EMBL/GenBank/DDBJ databases">
        <authorList>
            <person name="de Groot N.N."/>
        </authorList>
    </citation>
    <scope>NUCLEOTIDE SEQUENCE [LARGE SCALE GENOMIC DNA]</scope>
    <source>
        <strain evidence="2 3">DSM 16213</strain>
    </source>
</reference>
<sequence length="100" mass="10995">MRIILMGLALLTLNSCGMAVRGEMGKACMASGRSAANSALCNCVQTAANGTLDSRDQRLASRFFEDPQRAQDVRQSDSPGDEAFWSRYRQFTAQAERVCR</sequence>
<gene>
    <name evidence="2" type="ORF">SAMN04488003_111110</name>
</gene>
<feature type="signal peptide" evidence="1">
    <location>
        <begin position="1"/>
        <end position="19"/>
    </location>
</feature>